<proteinExistence type="predicted"/>
<dbReference type="EMBL" id="JAKXMK010000001">
    <property type="protein sequence ID" value="MCH6164056.1"/>
    <property type="molecule type" value="Genomic_DNA"/>
</dbReference>
<sequence>MRRGGHPREPGAGRRALPVLAAVLAGAVGLAVMFDVATHEAAGSDAVVGAATTAGVAAHPLRIMPLGNSSTVGVGSLGTAGFRGPLESLLARDGIAFVMVGSQQTGPPSVPDRHHEGHPGWTLVQMQPLVAGWMRAQRPDVVLLQVATNDLNSGVSAQVTAARLDKLLDTIHGVSHAAVFVAGVWAPLRDHPQARAEYERLAAAVVARHARRGEPMTFVDTSTLLGPGDLSDGLHPNRNGYRKIAAVWDREIRSFVARRH</sequence>
<dbReference type="Gene3D" id="3.40.50.1110">
    <property type="entry name" value="SGNH hydrolase"/>
    <property type="match status" value="1"/>
</dbReference>
<accession>A0ABS9T697</accession>
<feature type="domain" description="SGNH hydrolase-type esterase" evidence="1">
    <location>
        <begin position="66"/>
        <end position="242"/>
    </location>
</feature>
<gene>
    <name evidence="2" type="ORF">MMF94_00050</name>
</gene>
<keyword evidence="2" id="KW-0378">Hydrolase</keyword>
<dbReference type="SUPFAM" id="SSF52266">
    <property type="entry name" value="SGNH hydrolase"/>
    <property type="match status" value="1"/>
</dbReference>
<dbReference type="CDD" id="cd01833">
    <property type="entry name" value="XynB_like"/>
    <property type="match status" value="1"/>
</dbReference>
<dbReference type="PANTHER" id="PTHR30383">
    <property type="entry name" value="THIOESTERASE 1/PROTEASE 1/LYSOPHOSPHOLIPASE L1"/>
    <property type="match status" value="1"/>
</dbReference>
<evidence type="ECO:0000313" key="3">
    <source>
        <dbReference type="Proteomes" id="UP001299970"/>
    </source>
</evidence>
<dbReference type="RefSeq" id="WP_241034093.1">
    <property type="nucleotide sequence ID" value="NZ_BAAAJF010000034.1"/>
</dbReference>
<dbReference type="Proteomes" id="UP001299970">
    <property type="component" value="Unassembled WGS sequence"/>
</dbReference>
<evidence type="ECO:0000259" key="1">
    <source>
        <dbReference type="Pfam" id="PF13472"/>
    </source>
</evidence>
<keyword evidence="3" id="KW-1185">Reference proteome</keyword>
<dbReference type="InterPro" id="IPR036514">
    <property type="entry name" value="SGNH_hydro_sf"/>
</dbReference>
<dbReference type="PANTHER" id="PTHR30383:SF5">
    <property type="entry name" value="SGNH HYDROLASE-TYPE ESTERASE DOMAIN-CONTAINING PROTEIN"/>
    <property type="match status" value="1"/>
</dbReference>
<dbReference type="Pfam" id="PF13472">
    <property type="entry name" value="Lipase_GDSL_2"/>
    <property type="match status" value="1"/>
</dbReference>
<name>A0ABS9T697_9PSEU</name>
<dbReference type="InterPro" id="IPR051532">
    <property type="entry name" value="Ester_Hydrolysis_Enzymes"/>
</dbReference>
<dbReference type="InterPro" id="IPR013830">
    <property type="entry name" value="SGNH_hydro"/>
</dbReference>
<protein>
    <submittedName>
        <fullName evidence="2">SGNH/GDSL hydrolase family protein</fullName>
    </submittedName>
</protein>
<comment type="caution">
    <text evidence="2">The sequence shown here is derived from an EMBL/GenBank/DDBJ whole genome shotgun (WGS) entry which is preliminary data.</text>
</comment>
<organism evidence="2 3">
    <name type="scientific">Pseudonocardia alaniniphila</name>
    <dbReference type="NCBI Taxonomy" id="75291"/>
    <lineage>
        <taxon>Bacteria</taxon>
        <taxon>Bacillati</taxon>
        <taxon>Actinomycetota</taxon>
        <taxon>Actinomycetes</taxon>
        <taxon>Pseudonocardiales</taxon>
        <taxon>Pseudonocardiaceae</taxon>
        <taxon>Pseudonocardia</taxon>
    </lineage>
</organism>
<reference evidence="2 3" key="1">
    <citation type="submission" date="2022-03" db="EMBL/GenBank/DDBJ databases">
        <title>Pseudonocardia alaer sp. nov., a novel actinomycete isolated from reed forest soil.</title>
        <authorList>
            <person name="Wang L."/>
        </authorList>
    </citation>
    <scope>NUCLEOTIDE SEQUENCE [LARGE SCALE GENOMIC DNA]</scope>
    <source>
        <strain evidence="2 3">Y-16303</strain>
    </source>
</reference>
<evidence type="ECO:0000313" key="2">
    <source>
        <dbReference type="EMBL" id="MCH6164056.1"/>
    </source>
</evidence>
<dbReference type="GO" id="GO:0016787">
    <property type="term" value="F:hydrolase activity"/>
    <property type="evidence" value="ECO:0007669"/>
    <property type="project" value="UniProtKB-KW"/>
</dbReference>